<sequence>MNAKKAALITCEAVGAEIEKVAPADLSIKVLEFGLHNHPNKLNQRLRECLDEVEGESGYQVALFAYGLCSNGVVGLKPRRVKVVIPKVDDCISLFLGSRKEYGEQQRRDPGTFYLTKGWIEYGETPLAIYNQEVPWAKKYSPEQIHWVARETIKNYTRVALIKTGAYDTLPYEDYARETADLFGLKYEVLPGSLNLLKKLIYGHWDEDFVVVEPGTEITQEMFL</sequence>
<dbReference type="Pfam" id="PF07796">
    <property type="entry name" value="DUF1638"/>
    <property type="match status" value="1"/>
</dbReference>
<dbReference type="OrthoDB" id="9787351at2"/>
<organism evidence="2 3">
    <name type="scientific">Syntrophaceticus schinkii</name>
    <dbReference type="NCBI Taxonomy" id="499207"/>
    <lineage>
        <taxon>Bacteria</taxon>
        <taxon>Bacillati</taxon>
        <taxon>Bacillota</taxon>
        <taxon>Clostridia</taxon>
        <taxon>Thermoanaerobacterales</taxon>
        <taxon>Thermoanaerobacterales Family III. Incertae Sedis</taxon>
        <taxon>Syntrophaceticus</taxon>
    </lineage>
</organism>
<proteinExistence type="predicted"/>
<protein>
    <recommendedName>
        <fullName evidence="1">DUF1638 domain-containing protein</fullName>
    </recommendedName>
</protein>
<keyword evidence="3" id="KW-1185">Reference proteome</keyword>
<reference evidence="3" key="1">
    <citation type="submission" date="2015-01" db="EMBL/GenBank/DDBJ databases">
        <authorList>
            <person name="Manzoor Shahid"/>
            <person name="Zubair Saima"/>
        </authorList>
    </citation>
    <scope>NUCLEOTIDE SEQUENCE [LARGE SCALE GENOMIC DNA]</scope>
    <source>
        <strain evidence="3">Sp3</strain>
    </source>
</reference>
<dbReference type="Proteomes" id="UP000046155">
    <property type="component" value="Unassembled WGS sequence"/>
</dbReference>
<dbReference type="InterPro" id="IPR012437">
    <property type="entry name" value="DUF1638"/>
</dbReference>
<evidence type="ECO:0000313" key="3">
    <source>
        <dbReference type="Proteomes" id="UP000046155"/>
    </source>
</evidence>
<dbReference type="EMBL" id="CDRZ01000090">
    <property type="protein sequence ID" value="CEO88362.1"/>
    <property type="molecule type" value="Genomic_DNA"/>
</dbReference>
<name>A0A0B7ML12_9FIRM</name>
<gene>
    <name evidence="2" type="ORF">SSCH_180010</name>
</gene>
<dbReference type="RefSeq" id="WP_044664542.1">
    <property type="nucleotide sequence ID" value="NZ_CDRZ01000090.1"/>
</dbReference>
<dbReference type="AlphaFoldDB" id="A0A0B7ML12"/>
<evidence type="ECO:0000259" key="1">
    <source>
        <dbReference type="Pfam" id="PF07796"/>
    </source>
</evidence>
<accession>A0A0B7ML12</accession>
<feature type="domain" description="DUF1638" evidence="1">
    <location>
        <begin position="31"/>
        <end position="201"/>
    </location>
</feature>
<evidence type="ECO:0000313" key="2">
    <source>
        <dbReference type="EMBL" id="CEO88362.1"/>
    </source>
</evidence>